<dbReference type="Proteomes" id="UP000185783">
    <property type="component" value="Unassembled WGS sequence"/>
</dbReference>
<comment type="cofactor">
    <cofactor evidence="2">
        <name>Mg(2+)</name>
        <dbReference type="ChEBI" id="CHEBI:18420"/>
    </cofactor>
</comment>
<feature type="domain" description="Nudix hydrolase" evidence="8">
    <location>
        <begin position="23"/>
        <end position="219"/>
    </location>
</feature>
<protein>
    <submittedName>
        <fullName evidence="9">NUDIX hydrolase</fullName>
    </submittedName>
</protein>
<evidence type="ECO:0000256" key="2">
    <source>
        <dbReference type="ARBA" id="ARBA00001946"/>
    </source>
</evidence>
<comment type="cofactor">
    <cofactor evidence="1">
        <name>Mn(2+)</name>
        <dbReference type="ChEBI" id="CHEBI:29035"/>
    </cofactor>
</comment>
<keyword evidence="10" id="KW-1185">Reference proteome</keyword>
<dbReference type="PROSITE" id="PS51462">
    <property type="entry name" value="NUDIX"/>
    <property type="match status" value="1"/>
</dbReference>
<dbReference type="GO" id="GO:0016818">
    <property type="term" value="F:hydrolase activity, acting on acid anhydrides, in phosphorus-containing anhydrides"/>
    <property type="evidence" value="ECO:0007669"/>
    <property type="project" value="InterPro"/>
</dbReference>
<organism evidence="9 10">
    <name type="scientific">Pseudovibrio exalbescens</name>
    <dbReference type="NCBI Taxonomy" id="197461"/>
    <lineage>
        <taxon>Bacteria</taxon>
        <taxon>Pseudomonadati</taxon>
        <taxon>Pseudomonadota</taxon>
        <taxon>Alphaproteobacteria</taxon>
        <taxon>Hyphomicrobiales</taxon>
        <taxon>Stappiaceae</taxon>
        <taxon>Pseudovibrio</taxon>
    </lineage>
</organism>
<keyword evidence="4 9" id="KW-0378">Hydrolase</keyword>
<keyword evidence="5" id="KW-0460">Magnesium</keyword>
<comment type="caution">
    <text evidence="9">The sequence shown here is derived from an EMBL/GenBank/DDBJ whole genome shotgun (WGS) entry which is preliminary data.</text>
</comment>
<evidence type="ECO:0000313" key="9">
    <source>
        <dbReference type="EMBL" id="OKL42839.1"/>
    </source>
</evidence>
<gene>
    <name evidence="9" type="ORF">A3843_16870</name>
</gene>
<evidence type="ECO:0000256" key="7">
    <source>
        <dbReference type="SAM" id="MobiDB-lite"/>
    </source>
</evidence>
<dbReference type="PANTHER" id="PTHR12318">
    <property type="entry name" value="TESTOSTERONE-REGULATED PROTEIN RP2"/>
    <property type="match status" value="1"/>
</dbReference>
<proteinExistence type="predicted"/>
<dbReference type="InterPro" id="IPR015797">
    <property type="entry name" value="NUDIX_hydrolase-like_dom_sf"/>
</dbReference>
<evidence type="ECO:0000256" key="3">
    <source>
        <dbReference type="ARBA" id="ARBA00022723"/>
    </source>
</evidence>
<reference evidence="9 10" key="1">
    <citation type="submission" date="2016-03" db="EMBL/GenBank/DDBJ databases">
        <title>Genome sequence of Nesiotobacter sp. nov., a moderately halophilic alphaproteobacterium isolated from the Yellow Sea, China.</title>
        <authorList>
            <person name="Zhang G."/>
            <person name="Zhang R."/>
        </authorList>
    </citation>
    <scope>NUCLEOTIDE SEQUENCE [LARGE SCALE GENOMIC DNA]</scope>
    <source>
        <strain evidence="9 10">WB1-6</strain>
    </source>
</reference>
<dbReference type="PANTHER" id="PTHR12318:SF0">
    <property type="entry name" value="ACYL-COENZYME A DIPHOSPHATASE NUDT19"/>
    <property type="match status" value="1"/>
</dbReference>
<dbReference type="STRING" id="197461.A3843_16870"/>
<dbReference type="RefSeq" id="WP_028481871.1">
    <property type="nucleotide sequence ID" value="NZ_LVVZ01000032.1"/>
</dbReference>
<keyword evidence="6" id="KW-0464">Manganese</keyword>
<dbReference type="EMBL" id="LVVZ01000032">
    <property type="protein sequence ID" value="OKL42839.1"/>
    <property type="molecule type" value="Genomic_DNA"/>
</dbReference>
<sequence>MSEHILNRLKGVEPVSDGGPKVPSDAATLLILDRQTNGDIHVLMGRRHTRHTFMPGMFVFPGGRVDAEDADVRFVEDYEPTTRQKLIKDLKTGSSEDYARAFAMAALRETYEEAGLFVGVKTEQTVMPSGIGFEAFDERSVVANLAPMRFIARAITPPGRPRRYDTRFLAVWSDQIADRLPEGTGPSGELEELQWLSLQDSKRLELPPITLAVIEELELRLKVDPDLQPRYPVPYYYWTPNGFVREEL</sequence>
<dbReference type="GO" id="GO:0046872">
    <property type="term" value="F:metal ion binding"/>
    <property type="evidence" value="ECO:0007669"/>
    <property type="project" value="UniProtKB-KW"/>
</dbReference>
<evidence type="ECO:0000256" key="5">
    <source>
        <dbReference type="ARBA" id="ARBA00022842"/>
    </source>
</evidence>
<dbReference type="Gene3D" id="3.90.79.10">
    <property type="entry name" value="Nucleoside Triphosphate Pyrophosphohydrolase"/>
    <property type="match status" value="1"/>
</dbReference>
<evidence type="ECO:0000313" key="10">
    <source>
        <dbReference type="Proteomes" id="UP000185783"/>
    </source>
</evidence>
<accession>A0A1U7JDM0</accession>
<dbReference type="CDD" id="cd18870">
    <property type="entry name" value="NUDIX_AcylCoAdiphos_Nudt19"/>
    <property type="match status" value="1"/>
</dbReference>
<evidence type="ECO:0000256" key="1">
    <source>
        <dbReference type="ARBA" id="ARBA00001936"/>
    </source>
</evidence>
<dbReference type="SUPFAM" id="SSF55811">
    <property type="entry name" value="Nudix"/>
    <property type="match status" value="1"/>
</dbReference>
<evidence type="ECO:0000259" key="8">
    <source>
        <dbReference type="PROSITE" id="PS51462"/>
    </source>
</evidence>
<dbReference type="AlphaFoldDB" id="A0A1U7JDM0"/>
<dbReference type="InterPro" id="IPR000086">
    <property type="entry name" value="NUDIX_hydrolase_dom"/>
</dbReference>
<keyword evidence="3" id="KW-0479">Metal-binding</keyword>
<evidence type="ECO:0000256" key="4">
    <source>
        <dbReference type="ARBA" id="ARBA00022801"/>
    </source>
</evidence>
<name>A0A1U7JDM0_9HYPH</name>
<evidence type="ECO:0000256" key="6">
    <source>
        <dbReference type="ARBA" id="ARBA00023211"/>
    </source>
</evidence>
<feature type="region of interest" description="Disordered" evidence="7">
    <location>
        <begin position="1"/>
        <end position="20"/>
    </location>
</feature>
<dbReference type="InterPro" id="IPR039121">
    <property type="entry name" value="NUDT19"/>
</dbReference>